<evidence type="ECO:0000313" key="1">
    <source>
        <dbReference type="EMBL" id="MEU9576313.1"/>
    </source>
</evidence>
<keyword evidence="2" id="KW-1185">Reference proteome</keyword>
<dbReference type="RefSeq" id="WP_359268452.1">
    <property type="nucleotide sequence ID" value="NZ_JBEZNA010000004.1"/>
</dbReference>
<evidence type="ECO:0000313" key="2">
    <source>
        <dbReference type="Proteomes" id="UP001551584"/>
    </source>
</evidence>
<comment type="caution">
    <text evidence="1">The sequence shown here is derived from an EMBL/GenBank/DDBJ whole genome shotgun (WGS) entry which is preliminary data.</text>
</comment>
<proteinExistence type="predicted"/>
<evidence type="ECO:0008006" key="3">
    <source>
        <dbReference type="Google" id="ProtNLM"/>
    </source>
</evidence>
<sequence length="263" mass="28386">MRRDVCEPWPIRPCCDIPEDMSEEDVAFWQMAASQLLFRLSGRRWGPSCPITIRPCGKSCIDGLITSGSWSAPHMVPYIDTGGAWRNWMGCGCKSSCSCTQLCELRLIGPVHDVVEVLVDGEVLAPEAYRVDAPNVLVRVDGGCWDACQDLQAPPTEVGTAAVTYRVGLPLDEAAIAAVSALFCHLLTTCGSSCGCGVNRQGVTKLSRQGVTLDMDPAALLEGPLTGIGDVDRWIMSVNPYGLAAPARVASPDQRLPRRVQWP</sequence>
<dbReference type="EMBL" id="JBEZNA010000004">
    <property type="protein sequence ID" value="MEU9576313.1"/>
    <property type="molecule type" value="Genomic_DNA"/>
</dbReference>
<gene>
    <name evidence="1" type="ORF">AB0D95_03315</name>
</gene>
<reference evidence="1 2" key="1">
    <citation type="submission" date="2024-06" db="EMBL/GenBank/DDBJ databases">
        <title>The Natural Products Discovery Center: Release of the First 8490 Sequenced Strains for Exploring Actinobacteria Biosynthetic Diversity.</title>
        <authorList>
            <person name="Kalkreuter E."/>
            <person name="Kautsar S.A."/>
            <person name="Yang D."/>
            <person name="Bader C.D."/>
            <person name="Teijaro C.N."/>
            <person name="Fluegel L."/>
            <person name="Davis C.M."/>
            <person name="Simpson J.R."/>
            <person name="Lauterbach L."/>
            <person name="Steele A.D."/>
            <person name="Gui C."/>
            <person name="Meng S."/>
            <person name="Li G."/>
            <person name="Viehrig K."/>
            <person name="Ye F."/>
            <person name="Su P."/>
            <person name="Kiefer A.F."/>
            <person name="Nichols A."/>
            <person name="Cepeda A.J."/>
            <person name="Yan W."/>
            <person name="Fan B."/>
            <person name="Jiang Y."/>
            <person name="Adhikari A."/>
            <person name="Zheng C.-J."/>
            <person name="Schuster L."/>
            <person name="Cowan T.M."/>
            <person name="Smanski M.J."/>
            <person name="Chevrette M.G."/>
            <person name="De Carvalho L.P.S."/>
            <person name="Shen B."/>
        </authorList>
    </citation>
    <scope>NUCLEOTIDE SEQUENCE [LARGE SCALE GENOMIC DNA]</scope>
    <source>
        <strain evidence="1 2">NPDC048117</strain>
    </source>
</reference>
<dbReference type="Proteomes" id="UP001551584">
    <property type="component" value="Unassembled WGS sequence"/>
</dbReference>
<accession>A0ABV3EJF9</accession>
<organism evidence="1 2">
    <name type="scientific">Streptomyces chilikensis</name>
    <dbReference type="NCBI Taxonomy" id="1194079"/>
    <lineage>
        <taxon>Bacteria</taxon>
        <taxon>Bacillati</taxon>
        <taxon>Actinomycetota</taxon>
        <taxon>Actinomycetes</taxon>
        <taxon>Kitasatosporales</taxon>
        <taxon>Streptomycetaceae</taxon>
        <taxon>Streptomyces</taxon>
    </lineage>
</organism>
<protein>
    <recommendedName>
        <fullName evidence="3">Head-to-tail adaptor</fullName>
    </recommendedName>
</protein>
<name>A0ABV3EJF9_9ACTN</name>